<dbReference type="Pfam" id="PF25183">
    <property type="entry name" value="OMP_b-brl_4"/>
    <property type="match status" value="1"/>
</dbReference>
<keyword evidence="2" id="KW-0813">Transport</keyword>
<keyword evidence="3" id="KW-1134">Transmembrane beta strand</keyword>
<dbReference type="Gene3D" id="2.40.170.20">
    <property type="entry name" value="TonB-dependent receptor, beta-barrel domain"/>
    <property type="match status" value="1"/>
</dbReference>
<dbReference type="RefSeq" id="WP_013569347.1">
    <property type="nucleotide sequence ID" value="NC_014963.1"/>
</dbReference>
<keyword evidence="5" id="KW-0472">Membrane</keyword>
<feature type="signal peptide" evidence="8">
    <location>
        <begin position="1"/>
        <end position="24"/>
    </location>
</feature>
<evidence type="ECO:0000256" key="2">
    <source>
        <dbReference type="ARBA" id="ARBA00022448"/>
    </source>
</evidence>
<dbReference type="GO" id="GO:0030246">
    <property type="term" value="F:carbohydrate binding"/>
    <property type="evidence" value="ECO:0007669"/>
    <property type="project" value="InterPro"/>
</dbReference>
<sequence length="1086" mass="117109">MRPIAFIRAAFLVSVLLGGKHVLAQTAVDGAIGGTVEDASGAAVGSAVITVTSRATAATQTVNVGSDGAFRVIHLQPGVYSLKVVAHDFGDFTSTDVVVQVGQLTPVRPMLKVGLAAQEVSVSEEAPLINTSSPDFSNVVTQIELSDLPVNNYRWSSYALLTPGVVEGGGFGLLSFRGQSTLLNNVTVDGADNNQAFFSEERGRTTVGYSLPKPVVQEFQVNTSNYTTEYGRAAGGVVNAITKSGSNQFHGEGYFIDRDSATAAQNNYTSQSVLNAAGQFVATKFKPTDIRKQMGFAVGGPILRDKVFFFFAFDDYYHYFPIVTVASAPTTFFAIPNPTLPPGRTCATITTANDTNYTGDSGACTLQTNLGLPTYAAAVPKYTSGLSSLSGLLGQAPRYASQTIFFPKLDYQINSRNHLSLEVNRLRFVSPGGQQTNATASYGTQSVGNIYVRTTWGVAKLDSFLTPNLSNEIRYQYGRDFNFGQNETPTAYENATFDNTVTGYTNPYQIPPNVNITNGFQFGTPTFYNRPAYPDERRWQVTDTAAIQKGKHNIKFGVDYVHTYDLSQNLTSVFGAYSYTGVPTYLTDYFLAQSATTAASAKHYSSYAQGFGPLGFQFTTADYAGFVQDEWKISPRLTLSIGVRYEYEQLPSPQLANAAIPSTAAFPDDRNNIAPRIGFSYDVFGNGKTALRGGWGLFNARLINSTIYNAIAQTGAPGAQSVPSIQATAAGAPAFPVILAAPTGAAAAPTVYFFDRHFQLPQIQQFDLALQQDLGFKTVFSLSYLGALGRELPSFVDTNLPVPQQITYTVVNNGVANAPLADGSIIPTSYYTGARPNSSYSTITNIFSGVNSNYHALAVQLNHSMGHHLQFQASYTWAHALDYGENNTTFTNSNSLLDPANLRGEYGRSNQDVRNRAIVSGIATSPWHRNGWMSYFVNGLELAPSFSAQSGNPFSATTNGSASEYVNGVKSPGTSTSSYNGSGGANRIPLIPRNTYSLPNEVLLDLRGSKRFTFRESYTIELFAESFNIINRQNITAENGTTYAIGTTGTVNTLTANSTPLGAVTNSNNNNIYVPRQIQFGARLTF</sequence>
<proteinExistence type="predicted"/>
<evidence type="ECO:0000256" key="7">
    <source>
        <dbReference type="SAM" id="MobiDB-lite"/>
    </source>
</evidence>
<evidence type="ECO:0000256" key="8">
    <source>
        <dbReference type="SAM" id="SignalP"/>
    </source>
</evidence>
<dbReference type="PANTHER" id="PTHR30069">
    <property type="entry name" value="TONB-DEPENDENT OUTER MEMBRANE RECEPTOR"/>
    <property type="match status" value="1"/>
</dbReference>
<keyword evidence="10" id="KW-0675">Receptor</keyword>
<dbReference type="InterPro" id="IPR013784">
    <property type="entry name" value="Carb-bd-like_fold"/>
</dbReference>
<protein>
    <submittedName>
        <fullName evidence="10">TonB-dependent receptor plug</fullName>
    </submittedName>
</protein>
<keyword evidence="11" id="KW-1185">Reference proteome</keyword>
<accession>E8V3K1</accession>
<evidence type="ECO:0000313" key="10">
    <source>
        <dbReference type="EMBL" id="ADV83614.1"/>
    </source>
</evidence>
<dbReference type="EMBL" id="CP002467">
    <property type="protein sequence ID" value="ADV83614.1"/>
    <property type="molecule type" value="Genomic_DNA"/>
</dbReference>
<gene>
    <name evidence="10" type="ordered locus">AciPR4_2845</name>
</gene>
<dbReference type="Pfam" id="PF13620">
    <property type="entry name" value="CarboxypepD_reg"/>
    <property type="match status" value="1"/>
</dbReference>
<dbReference type="SUPFAM" id="SSF56935">
    <property type="entry name" value="Porins"/>
    <property type="match status" value="1"/>
</dbReference>
<feature type="chain" id="PRO_5003229144" evidence="8">
    <location>
        <begin position="25"/>
        <end position="1086"/>
    </location>
</feature>
<keyword evidence="6" id="KW-0998">Cell outer membrane</keyword>
<feature type="domain" description="TonB-dependent transporter Oar-like beta-barrel" evidence="9">
    <location>
        <begin position="241"/>
        <end position="1079"/>
    </location>
</feature>
<reference evidence="10 11" key="1">
    <citation type="journal article" date="2012" name="Stand. Genomic Sci.">
        <title>Complete genome sequence of Terriglobus saanensis type strain SP1PR4(T), an Acidobacteria from tundra soil.</title>
        <authorList>
            <person name="Rawat S.R."/>
            <person name="Mannisto M.K."/>
            <person name="Starovoytov V."/>
            <person name="Goodwin L."/>
            <person name="Nolan M."/>
            <person name="Hauser L."/>
            <person name="Land M."/>
            <person name="Davenport K.W."/>
            <person name="Woyke T."/>
            <person name="Haggblom M.M."/>
        </authorList>
    </citation>
    <scope>NUCLEOTIDE SEQUENCE</scope>
    <source>
        <strain evidence="11">ATCC BAA-1853 / DSM 23119 / SP1PR4</strain>
    </source>
</reference>
<evidence type="ECO:0000256" key="3">
    <source>
        <dbReference type="ARBA" id="ARBA00022452"/>
    </source>
</evidence>
<dbReference type="SUPFAM" id="SSF49452">
    <property type="entry name" value="Starch-binding domain-like"/>
    <property type="match status" value="1"/>
</dbReference>
<name>E8V3K1_TERSS</name>
<feature type="compositionally biased region" description="Low complexity" evidence="7">
    <location>
        <begin position="971"/>
        <end position="980"/>
    </location>
</feature>
<comment type="subcellular location">
    <subcellularLocation>
        <location evidence="1">Cell outer membrane</location>
        <topology evidence="1">Multi-pass membrane protein</topology>
    </subcellularLocation>
</comment>
<dbReference type="InterPro" id="IPR057601">
    <property type="entry name" value="Oar-like_b-barrel"/>
</dbReference>
<dbReference type="eggNOG" id="COG4771">
    <property type="taxonomic scope" value="Bacteria"/>
</dbReference>
<dbReference type="InterPro" id="IPR039426">
    <property type="entry name" value="TonB-dep_rcpt-like"/>
</dbReference>
<dbReference type="GO" id="GO:0009279">
    <property type="term" value="C:cell outer membrane"/>
    <property type="evidence" value="ECO:0007669"/>
    <property type="project" value="UniProtKB-SubCell"/>
</dbReference>
<dbReference type="KEGG" id="tsa:AciPR4_2845"/>
<evidence type="ECO:0000256" key="5">
    <source>
        <dbReference type="ARBA" id="ARBA00023136"/>
    </source>
</evidence>
<dbReference type="Gene3D" id="2.60.40.1120">
    <property type="entry name" value="Carboxypeptidase-like, regulatory domain"/>
    <property type="match status" value="1"/>
</dbReference>
<dbReference type="Proteomes" id="UP000006844">
    <property type="component" value="Chromosome"/>
</dbReference>
<evidence type="ECO:0000259" key="9">
    <source>
        <dbReference type="Pfam" id="PF25183"/>
    </source>
</evidence>
<evidence type="ECO:0000313" key="11">
    <source>
        <dbReference type="Proteomes" id="UP000006844"/>
    </source>
</evidence>
<evidence type="ECO:0000256" key="6">
    <source>
        <dbReference type="ARBA" id="ARBA00023237"/>
    </source>
</evidence>
<dbReference type="AlphaFoldDB" id="E8V3K1"/>
<organism evidence="10 11">
    <name type="scientific">Terriglobus saanensis (strain ATCC BAA-1853 / DSM 23119 / SP1PR4)</name>
    <dbReference type="NCBI Taxonomy" id="401053"/>
    <lineage>
        <taxon>Bacteria</taxon>
        <taxon>Pseudomonadati</taxon>
        <taxon>Acidobacteriota</taxon>
        <taxon>Terriglobia</taxon>
        <taxon>Terriglobales</taxon>
        <taxon>Acidobacteriaceae</taxon>
        <taxon>Terriglobus</taxon>
    </lineage>
</organism>
<evidence type="ECO:0000256" key="4">
    <source>
        <dbReference type="ARBA" id="ARBA00022692"/>
    </source>
</evidence>
<keyword evidence="8" id="KW-0732">Signal</keyword>
<keyword evidence="4" id="KW-0812">Transmembrane</keyword>
<dbReference type="STRING" id="401053.AciPR4_2845"/>
<dbReference type="GO" id="GO:0015344">
    <property type="term" value="F:siderophore uptake transmembrane transporter activity"/>
    <property type="evidence" value="ECO:0007669"/>
    <property type="project" value="TreeGrafter"/>
</dbReference>
<evidence type="ECO:0000256" key="1">
    <source>
        <dbReference type="ARBA" id="ARBA00004571"/>
    </source>
</evidence>
<dbReference type="OrthoDB" id="97893at2"/>
<dbReference type="HOGENOM" id="CLU_006298_0_0_0"/>
<dbReference type="InterPro" id="IPR036942">
    <property type="entry name" value="Beta-barrel_TonB_sf"/>
</dbReference>
<feature type="region of interest" description="Disordered" evidence="7">
    <location>
        <begin position="965"/>
        <end position="984"/>
    </location>
</feature>
<dbReference type="GO" id="GO:0044718">
    <property type="term" value="P:siderophore transmembrane transport"/>
    <property type="evidence" value="ECO:0007669"/>
    <property type="project" value="TreeGrafter"/>
</dbReference>
<dbReference type="PANTHER" id="PTHR30069:SF46">
    <property type="entry name" value="OAR PROTEIN"/>
    <property type="match status" value="1"/>
</dbReference>